<dbReference type="InterPro" id="IPR050445">
    <property type="entry name" value="Bact_polysacc_biosynth/exp"/>
</dbReference>
<keyword evidence="4" id="KW-0547">Nucleotide-binding</keyword>
<evidence type="ECO:0000256" key="5">
    <source>
        <dbReference type="ARBA" id="ARBA00022777"/>
    </source>
</evidence>
<dbReference type="OrthoDB" id="9794577at2"/>
<protein>
    <recommendedName>
        <fullName evidence="2">non-specific protein-tyrosine kinase</fullName>
        <ecNumber evidence="2">2.7.10.2</ecNumber>
    </recommendedName>
</protein>
<dbReference type="Gene3D" id="3.40.50.300">
    <property type="entry name" value="P-loop containing nucleotide triphosphate hydrolases"/>
    <property type="match status" value="1"/>
</dbReference>
<dbReference type="NCBIfam" id="TIGR01007">
    <property type="entry name" value="eps_fam"/>
    <property type="match status" value="1"/>
</dbReference>
<feature type="domain" description="AAA" evidence="9">
    <location>
        <begin position="48"/>
        <end position="188"/>
    </location>
</feature>
<proteinExistence type="inferred from homology"/>
<accession>A0A1V4SNL5</accession>
<evidence type="ECO:0000256" key="2">
    <source>
        <dbReference type="ARBA" id="ARBA00011903"/>
    </source>
</evidence>
<name>A0A1V4SNL5_RUMHU</name>
<dbReference type="STRING" id="48256.CLHUN_13810"/>
<dbReference type="PANTHER" id="PTHR32309:SF13">
    <property type="entry name" value="FERRIC ENTEROBACTIN TRANSPORT PROTEIN FEPE"/>
    <property type="match status" value="1"/>
</dbReference>
<keyword evidence="3 10" id="KW-0808">Transferase</keyword>
<evidence type="ECO:0000313" key="10">
    <source>
        <dbReference type="EMBL" id="OPX44827.1"/>
    </source>
</evidence>
<comment type="similarity">
    <text evidence="1">Belongs to the CpsD/CapB family.</text>
</comment>
<evidence type="ECO:0000256" key="8">
    <source>
        <dbReference type="ARBA" id="ARBA00051245"/>
    </source>
</evidence>
<dbReference type="SUPFAM" id="SSF52540">
    <property type="entry name" value="P-loop containing nucleoside triphosphate hydrolases"/>
    <property type="match status" value="1"/>
</dbReference>
<organism evidence="10 11">
    <name type="scientific">Ruminiclostridium hungatei</name>
    <name type="common">Clostridium hungatei</name>
    <dbReference type="NCBI Taxonomy" id="48256"/>
    <lineage>
        <taxon>Bacteria</taxon>
        <taxon>Bacillati</taxon>
        <taxon>Bacillota</taxon>
        <taxon>Clostridia</taxon>
        <taxon>Eubacteriales</taxon>
        <taxon>Oscillospiraceae</taxon>
        <taxon>Ruminiclostridium</taxon>
    </lineage>
</organism>
<evidence type="ECO:0000313" key="11">
    <source>
        <dbReference type="Proteomes" id="UP000191554"/>
    </source>
</evidence>
<dbReference type="AlphaFoldDB" id="A0A1V4SNL5"/>
<dbReference type="GO" id="GO:0005524">
    <property type="term" value="F:ATP binding"/>
    <property type="evidence" value="ECO:0007669"/>
    <property type="project" value="UniProtKB-KW"/>
</dbReference>
<dbReference type="InterPro" id="IPR027417">
    <property type="entry name" value="P-loop_NTPase"/>
</dbReference>
<evidence type="ECO:0000256" key="4">
    <source>
        <dbReference type="ARBA" id="ARBA00022741"/>
    </source>
</evidence>
<dbReference type="EMBL" id="MZGX01000007">
    <property type="protein sequence ID" value="OPX44827.1"/>
    <property type="molecule type" value="Genomic_DNA"/>
</dbReference>
<keyword evidence="11" id="KW-1185">Reference proteome</keyword>
<evidence type="ECO:0000256" key="1">
    <source>
        <dbReference type="ARBA" id="ARBA00007316"/>
    </source>
</evidence>
<dbReference type="EC" id="2.7.10.2" evidence="2"/>
<dbReference type="InterPro" id="IPR005702">
    <property type="entry name" value="Wzc-like_C"/>
</dbReference>
<keyword evidence="6" id="KW-0067">ATP-binding</keyword>
<comment type="caution">
    <text evidence="10">The sequence shown here is derived from an EMBL/GenBank/DDBJ whole genome shotgun (WGS) entry which is preliminary data.</text>
</comment>
<dbReference type="InterPro" id="IPR025669">
    <property type="entry name" value="AAA_dom"/>
</dbReference>
<keyword evidence="7" id="KW-0829">Tyrosine-protein kinase</keyword>
<dbReference type="PANTHER" id="PTHR32309">
    <property type="entry name" value="TYROSINE-PROTEIN KINASE"/>
    <property type="match status" value="1"/>
</dbReference>
<dbReference type="GO" id="GO:0005886">
    <property type="term" value="C:plasma membrane"/>
    <property type="evidence" value="ECO:0007669"/>
    <property type="project" value="TreeGrafter"/>
</dbReference>
<dbReference type="Pfam" id="PF13614">
    <property type="entry name" value="AAA_31"/>
    <property type="match status" value="1"/>
</dbReference>
<sequence length="240" mass="26681">MTNRSYNFYSPESFVAKEAYVALAANIYPDLEKKRIYTLVVTGTEPRVGKTVTAENIAITLAALGKRTLLMDMDLRKPVEKNAGYQQGAVQYLQGNALMEEVLYPTNMENLNYLPKGRNTGNPAGLFCSRYLLELFEKARENYDCVVIDTPSLDCVPDAAILAMRADAAILVAKMNKTSIKSINQAKEKLQAGNVNLLGVILNQVSKNNYKNFFKSYGYFNKLNKKLPKPAANKNGLMTA</sequence>
<reference evidence="10 11" key="1">
    <citation type="submission" date="2017-03" db="EMBL/GenBank/DDBJ databases">
        <title>Genome sequence of Clostridium hungatei DSM 14427.</title>
        <authorList>
            <person name="Poehlein A."/>
            <person name="Daniel R."/>
        </authorList>
    </citation>
    <scope>NUCLEOTIDE SEQUENCE [LARGE SCALE GENOMIC DNA]</scope>
    <source>
        <strain evidence="10 11">DSM 14427</strain>
    </source>
</reference>
<evidence type="ECO:0000256" key="7">
    <source>
        <dbReference type="ARBA" id="ARBA00023137"/>
    </source>
</evidence>
<evidence type="ECO:0000256" key="6">
    <source>
        <dbReference type="ARBA" id="ARBA00022840"/>
    </source>
</evidence>
<dbReference type="CDD" id="cd05387">
    <property type="entry name" value="BY-kinase"/>
    <property type="match status" value="1"/>
</dbReference>
<dbReference type="RefSeq" id="WP_080063826.1">
    <property type="nucleotide sequence ID" value="NZ_MZGX01000007.1"/>
</dbReference>
<comment type="catalytic activity">
    <reaction evidence="8">
        <text>L-tyrosyl-[protein] + ATP = O-phospho-L-tyrosyl-[protein] + ADP + H(+)</text>
        <dbReference type="Rhea" id="RHEA:10596"/>
        <dbReference type="Rhea" id="RHEA-COMP:10136"/>
        <dbReference type="Rhea" id="RHEA-COMP:20101"/>
        <dbReference type="ChEBI" id="CHEBI:15378"/>
        <dbReference type="ChEBI" id="CHEBI:30616"/>
        <dbReference type="ChEBI" id="CHEBI:46858"/>
        <dbReference type="ChEBI" id="CHEBI:61978"/>
        <dbReference type="ChEBI" id="CHEBI:456216"/>
        <dbReference type="EC" id="2.7.10.2"/>
    </reaction>
</comment>
<gene>
    <name evidence="10" type="primary">ywqD</name>
    <name evidence="10" type="ORF">CLHUN_13810</name>
</gene>
<evidence type="ECO:0000259" key="9">
    <source>
        <dbReference type="Pfam" id="PF13614"/>
    </source>
</evidence>
<dbReference type="Proteomes" id="UP000191554">
    <property type="component" value="Unassembled WGS sequence"/>
</dbReference>
<evidence type="ECO:0000256" key="3">
    <source>
        <dbReference type="ARBA" id="ARBA00022679"/>
    </source>
</evidence>
<dbReference type="GO" id="GO:0004715">
    <property type="term" value="F:non-membrane spanning protein tyrosine kinase activity"/>
    <property type="evidence" value="ECO:0007669"/>
    <property type="project" value="UniProtKB-EC"/>
</dbReference>
<keyword evidence="5 10" id="KW-0418">Kinase</keyword>